<organism evidence="6 7">
    <name type="scientific">Sedimenticola selenatireducens</name>
    <dbReference type="NCBI Taxonomy" id="191960"/>
    <lineage>
        <taxon>Bacteria</taxon>
        <taxon>Pseudomonadati</taxon>
        <taxon>Pseudomonadota</taxon>
        <taxon>Gammaproteobacteria</taxon>
        <taxon>Chromatiales</taxon>
        <taxon>Sedimenticolaceae</taxon>
        <taxon>Sedimenticola</taxon>
    </lineage>
</organism>
<keyword evidence="3" id="KW-0805">Transcription regulation</keyword>
<dbReference type="Pfam" id="PF25601">
    <property type="entry name" value="AAA_lid_14"/>
    <property type="match status" value="1"/>
</dbReference>
<dbReference type="EMBL" id="PKUN01000028">
    <property type="protein sequence ID" value="PLX60069.1"/>
    <property type="molecule type" value="Genomic_DNA"/>
</dbReference>
<evidence type="ECO:0000256" key="1">
    <source>
        <dbReference type="ARBA" id="ARBA00022741"/>
    </source>
</evidence>
<dbReference type="Gene3D" id="1.10.10.60">
    <property type="entry name" value="Homeodomain-like"/>
    <property type="match status" value="1"/>
</dbReference>
<dbReference type="Proteomes" id="UP000235015">
    <property type="component" value="Unassembled WGS sequence"/>
</dbReference>
<gene>
    <name evidence="6" type="ORF">C0630_17175</name>
</gene>
<comment type="caution">
    <text evidence="6">The sequence shown here is derived from an EMBL/GenBank/DDBJ whole genome shotgun (WGS) entry which is preliminary data.</text>
</comment>
<dbReference type="InterPro" id="IPR058031">
    <property type="entry name" value="AAA_lid_NorR"/>
</dbReference>
<evidence type="ECO:0000313" key="7">
    <source>
        <dbReference type="Proteomes" id="UP000235015"/>
    </source>
</evidence>
<dbReference type="PROSITE" id="PS50045">
    <property type="entry name" value="SIGMA54_INTERACT_4"/>
    <property type="match status" value="1"/>
</dbReference>
<dbReference type="Gene3D" id="3.40.50.300">
    <property type="entry name" value="P-loop containing nucleotide triphosphate hydrolases"/>
    <property type="match status" value="1"/>
</dbReference>
<dbReference type="PANTHER" id="PTHR32071">
    <property type="entry name" value="TRANSCRIPTIONAL REGULATORY PROTEIN"/>
    <property type="match status" value="1"/>
</dbReference>
<keyword evidence="4" id="KW-0804">Transcription</keyword>
<dbReference type="CDD" id="cd00009">
    <property type="entry name" value="AAA"/>
    <property type="match status" value="1"/>
</dbReference>
<evidence type="ECO:0000259" key="5">
    <source>
        <dbReference type="PROSITE" id="PS50045"/>
    </source>
</evidence>
<dbReference type="SUPFAM" id="SSF52540">
    <property type="entry name" value="P-loop containing nucleoside triphosphate hydrolases"/>
    <property type="match status" value="1"/>
</dbReference>
<dbReference type="Pfam" id="PF02954">
    <property type="entry name" value="HTH_8"/>
    <property type="match status" value="1"/>
</dbReference>
<dbReference type="SUPFAM" id="SSF46689">
    <property type="entry name" value="Homeodomain-like"/>
    <property type="match status" value="1"/>
</dbReference>
<name>A0A2N6CSJ3_9GAMM</name>
<dbReference type="RefSeq" id="WP_029134240.1">
    <property type="nucleotide sequence ID" value="NZ_CAXXYC010000004.1"/>
</dbReference>
<evidence type="ECO:0000256" key="2">
    <source>
        <dbReference type="ARBA" id="ARBA00022840"/>
    </source>
</evidence>
<keyword evidence="2" id="KW-0067">ATP-binding</keyword>
<dbReference type="AlphaFoldDB" id="A0A2N6CSJ3"/>
<dbReference type="GO" id="GO:0043565">
    <property type="term" value="F:sequence-specific DNA binding"/>
    <property type="evidence" value="ECO:0007669"/>
    <property type="project" value="InterPro"/>
</dbReference>
<evidence type="ECO:0000313" key="6">
    <source>
        <dbReference type="EMBL" id="PLX60069.1"/>
    </source>
</evidence>
<protein>
    <submittedName>
        <fullName evidence="6">Sigma-54-dependent Fis family transcriptional regulator</fullName>
    </submittedName>
</protein>
<dbReference type="PROSITE" id="PS00688">
    <property type="entry name" value="SIGMA54_INTERACT_3"/>
    <property type="match status" value="1"/>
</dbReference>
<dbReference type="InterPro" id="IPR025944">
    <property type="entry name" value="Sigma_54_int_dom_CS"/>
</dbReference>
<feature type="domain" description="Sigma-54 factor interaction" evidence="5">
    <location>
        <begin position="8"/>
        <end position="214"/>
    </location>
</feature>
<dbReference type="GO" id="GO:0005524">
    <property type="term" value="F:ATP binding"/>
    <property type="evidence" value="ECO:0007669"/>
    <property type="project" value="UniProtKB-KW"/>
</dbReference>
<evidence type="ECO:0000256" key="3">
    <source>
        <dbReference type="ARBA" id="ARBA00023015"/>
    </source>
</evidence>
<sequence>MNSVAEKMYGSSPVFNRAVNAARMVAGTDVTVLITGEPGSGKASMAREIHSASRRSNGRFRMIGCAGIDERQFEADLKATASGSTLYLDEVADLSLEAQAKLLHFIESVEARHAGYPDVRVLASTCTDLLSLQKSGEFREDLYYRLHVVPLALPPLRERTDDIVLLLKQFTADLARHHGRKAPRYSVTARNLVKQYRWPGNVRELRNFCQRMVILMPGAIVQPADMPLEMRRDNATAAKAGLFSLPEEGVDLFALEGDIIRQAICMSGGNRSKAARLLGLTRDTLLYRVQKHAIEI</sequence>
<reference evidence="6 7" key="1">
    <citation type="submission" date="2017-11" db="EMBL/GenBank/DDBJ databases">
        <title>Genome-resolved metagenomics identifies genetic mobility, metabolic interactions, and unexpected diversity in perchlorate-reducing communities.</title>
        <authorList>
            <person name="Barnum T.P."/>
            <person name="Figueroa I.A."/>
            <person name="Carlstrom C.I."/>
            <person name="Lucas L.N."/>
            <person name="Engelbrektson A.L."/>
            <person name="Coates J.D."/>
        </authorList>
    </citation>
    <scope>NUCLEOTIDE SEQUENCE [LARGE SCALE GENOMIC DNA]</scope>
    <source>
        <strain evidence="6">BM301</strain>
    </source>
</reference>
<dbReference type="InterPro" id="IPR027417">
    <property type="entry name" value="P-loop_NTPase"/>
</dbReference>
<dbReference type="PRINTS" id="PR01590">
    <property type="entry name" value="HTHFIS"/>
</dbReference>
<dbReference type="InterPro" id="IPR002078">
    <property type="entry name" value="Sigma_54_int"/>
</dbReference>
<proteinExistence type="predicted"/>
<dbReference type="GO" id="GO:0006355">
    <property type="term" value="P:regulation of DNA-templated transcription"/>
    <property type="evidence" value="ECO:0007669"/>
    <property type="project" value="InterPro"/>
</dbReference>
<dbReference type="PANTHER" id="PTHR32071:SF113">
    <property type="entry name" value="ALGINATE BIOSYNTHESIS TRANSCRIPTIONAL REGULATORY PROTEIN ALGB"/>
    <property type="match status" value="1"/>
</dbReference>
<dbReference type="STRING" id="1111735.GCA_000428045_01884"/>
<accession>A0A2N6CSJ3</accession>
<keyword evidence="1" id="KW-0547">Nucleotide-binding</keyword>
<dbReference type="Gene3D" id="1.10.8.60">
    <property type="match status" value="1"/>
</dbReference>
<dbReference type="InterPro" id="IPR009057">
    <property type="entry name" value="Homeodomain-like_sf"/>
</dbReference>
<dbReference type="Pfam" id="PF14532">
    <property type="entry name" value="Sigma54_activ_2"/>
    <property type="match status" value="1"/>
</dbReference>
<dbReference type="InterPro" id="IPR002197">
    <property type="entry name" value="HTH_Fis"/>
</dbReference>
<evidence type="ECO:0000256" key="4">
    <source>
        <dbReference type="ARBA" id="ARBA00023163"/>
    </source>
</evidence>